<reference evidence="1 2" key="1">
    <citation type="submission" date="2014-04" db="EMBL/GenBank/DDBJ databases">
        <title>Genome assembly of Hyalangium minutum DSM 14724.</title>
        <authorList>
            <person name="Sharma G."/>
            <person name="Subramanian S."/>
        </authorList>
    </citation>
    <scope>NUCLEOTIDE SEQUENCE [LARGE SCALE GENOMIC DNA]</scope>
    <source>
        <strain evidence="1 2">DSM 14724</strain>
    </source>
</reference>
<name>A0A085WAX5_9BACT</name>
<dbReference type="RefSeq" id="WP_157232238.1">
    <property type="nucleotide sequence ID" value="NZ_JMCB01000013.1"/>
</dbReference>
<protein>
    <recommendedName>
        <fullName evidence="3">DUF2891 domain-containing protein</fullName>
    </recommendedName>
</protein>
<organism evidence="1 2">
    <name type="scientific">Hyalangium minutum</name>
    <dbReference type="NCBI Taxonomy" id="394096"/>
    <lineage>
        <taxon>Bacteria</taxon>
        <taxon>Pseudomonadati</taxon>
        <taxon>Myxococcota</taxon>
        <taxon>Myxococcia</taxon>
        <taxon>Myxococcales</taxon>
        <taxon>Cystobacterineae</taxon>
        <taxon>Archangiaceae</taxon>
        <taxon>Hyalangium</taxon>
    </lineage>
</organism>
<dbReference type="PATRIC" id="fig|394096.3.peg.6190"/>
<proteinExistence type="predicted"/>
<accession>A0A085WAX5</accession>
<evidence type="ECO:0000313" key="2">
    <source>
        <dbReference type="Proteomes" id="UP000028725"/>
    </source>
</evidence>
<gene>
    <name evidence="1" type="ORF">DB31_1856</name>
</gene>
<sequence length="363" mass="40095">MHLPLLLGLTAMITSSTPPPPDFNAEAATRFADLALACVHQEYPNKIAHVLSGDKDARPPRELTPAFYGCYDWHSAVHGHWLLARLARTFPDAPFTPRARAALARSLTPANITAEVAYLNGPGRVSFERPYGLAWLLQLSAELREWDDPQAKEWAATLQPLEQASAQRIRDWVPKLTRPIRVGEHDQTAFAFGLILDWARQTKDSAMEQLLTERSQAFYGKDRRGPLSYEPSGHDFLSPCLAEADLMRRVLPPARFAAWLRDFLPELPSNGSAAWLEPAVVSDPGDPKLAHLDGLNLSRAWMLEGIASALPSSDKRLGALRTTAKTHREAGLRAVTGAHYEGGHWLGSFAVYLTTGRGLPHKP</sequence>
<evidence type="ECO:0000313" key="1">
    <source>
        <dbReference type="EMBL" id="KFE64838.1"/>
    </source>
</evidence>
<comment type="caution">
    <text evidence="1">The sequence shown here is derived from an EMBL/GenBank/DDBJ whole genome shotgun (WGS) entry which is preliminary data.</text>
</comment>
<dbReference type="STRING" id="394096.DB31_1856"/>
<dbReference type="EMBL" id="JMCB01000013">
    <property type="protein sequence ID" value="KFE64838.1"/>
    <property type="molecule type" value="Genomic_DNA"/>
</dbReference>
<keyword evidence="2" id="KW-1185">Reference proteome</keyword>
<dbReference type="AlphaFoldDB" id="A0A085WAX5"/>
<dbReference type="Proteomes" id="UP000028725">
    <property type="component" value="Unassembled WGS sequence"/>
</dbReference>
<dbReference type="InterPro" id="IPR021365">
    <property type="entry name" value="DUF2891"/>
</dbReference>
<dbReference type="Pfam" id="PF11199">
    <property type="entry name" value="DUF2891"/>
    <property type="match status" value="1"/>
</dbReference>
<dbReference type="OrthoDB" id="9779797at2"/>
<evidence type="ECO:0008006" key="3">
    <source>
        <dbReference type="Google" id="ProtNLM"/>
    </source>
</evidence>